<dbReference type="Proteomes" id="UP000681722">
    <property type="component" value="Unassembled WGS sequence"/>
</dbReference>
<accession>A0A8S2VVJ2</accession>
<protein>
    <submittedName>
        <fullName evidence="1">Uncharacterized protein</fullName>
    </submittedName>
</protein>
<evidence type="ECO:0000313" key="1">
    <source>
        <dbReference type="EMBL" id="CAF4392840.1"/>
    </source>
</evidence>
<proteinExistence type="predicted"/>
<dbReference type="EMBL" id="CAJOBC010090599">
    <property type="protein sequence ID" value="CAF4392840.1"/>
    <property type="molecule type" value="Genomic_DNA"/>
</dbReference>
<sequence>MTRIPLDFLNFSSFIEQDITCRFGYDSLSTINLHLTPIITIKVFETSIEDGRKTIIQSENTAEQKLTAKSEDSFIKLKTEYQHLRPSDRKIKLVNWLMDLKNKCCEIENINPQECTIPSEPKYKPICPQEVSNDVPEIRMQIDKQALNVSSPPTHHFLMTQLTSKYEQLNRTILETINILNNNLDDNQLNRIQNGIVRRFDSADTLKKEMKIFQETFRFEKLATTLAKLHDTSIDVQKVLQSTFHFQQTLPRTIEHGSPVELFENEGNISKKSINKLYTSQMRTLLEKANVLIHNEHDFGVQIYHLLISTELNFIQLIVHTLETKEHCERKINLIETIKQHWHQKDEQRLISEEQLDKCRIIINETITVIHERNKQMSSVTQQQSRIINPDNIKKVVNVNSFLQSTCSPSTSKIIITKQNGEYFASLSSIVIRMKQIIQNWSYRQLRMKAIEIVNNSDDEIDFEFLSSSTERSLSVFIIDNSSNVVAPHDSNSIKITPNVQANEGEYQEKWELKLANNRLSIPMKICCKIKPFSIVIDLPLMATTTDDRQSNQIKTYVVDFEVALAYQAYQQCKFTIKNPMSLDLCVKLRRKNGATGIFQIDNKHSNFFLFADESKEIAIDWIIQDIVQDSKCIYEIYFSKDFKYQILCLGKIRKISYDLLYKSHRLTGKQFREELQPCLPGTILYEELIIKNTGEVKMTMESKVENSSTAVVTILSHEQALLETNTSVTLKIDLQVNNAHRSIENLINLYFPHATQQPHFKLILNTTASWPELDRDLLNRLKEMEVEEEADEKQGQIVLLNKSSVEMLIDDLHSSSSNVIVNTLTSFPCTILPRQKTEFNFIYKVQKKLATFDCEFIQKTNCEQQIQQIPFSCKRLALIISFDQDILHCGTTTQGSKIEPFKILIKNDGHYRAQLEYEVKENPIFSFKINSNSASIAIAPLQSRSITCIVEIQRKAPLGNFRIDVPLSICSSKKIFKKYELIVTGRVEMKEKEKIEPIDLPLSWQHMRQSETYKRLMSLLEDNSNLHRQRAITAVALIIIQLNALIHSDPRPVKIPDNLTCDMILSAIESNAQSVTIYTHTINQKNQTDI</sequence>
<gene>
    <name evidence="1" type="ORF">SRO942_LOCUS38989</name>
</gene>
<evidence type="ECO:0000313" key="2">
    <source>
        <dbReference type="Proteomes" id="UP000681722"/>
    </source>
</evidence>
<organism evidence="1 2">
    <name type="scientific">Didymodactylos carnosus</name>
    <dbReference type="NCBI Taxonomy" id="1234261"/>
    <lineage>
        <taxon>Eukaryota</taxon>
        <taxon>Metazoa</taxon>
        <taxon>Spiralia</taxon>
        <taxon>Gnathifera</taxon>
        <taxon>Rotifera</taxon>
        <taxon>Eurotatoria</taxon>
        <taxon>Bdelloidea</taxon>
        <taxon>Philodinida</taxon>
        <taxon>Philodinidae</taxon>
        <taxon>Didymodactylos</taxon>
    </lineage>
</organism>
<name>A0A8S2VVJ2_9BILA</name>
<comment type="caution">
    <text evidence="1">The sequence shown here is derived from an EMBL/GenBank/DDBJ whole genome shotgun (WGS) entry which is preliminary data.</text>
</comment>
<dbReference type="AlphaFoldDB" id="A0A8S2VVJ2"/>
<dbReference type="OrthoDB" id="10046508at2759"/>
<reference evidence="1" key="1">
    <citation type="submission" date="2021-02" db="EMBL/GenBank/DDBJ databases">
        <authorList>
            <person name="Nowell W R."/>
        </authorList>
    </citation>
    <scope>NUCLEOTIDE SEQUENCE</scope>
</reference>